<feature type="compositionally biased region" description="Polar residues" evidence="1">
    <location>
        <begin position="1"/>
        <end position="10"/>
    </location>
</feature>
<feature type="region of interest" description="Disordered" evidence="1">
    <location>
        <begin position="1"/>
        <end position="22"/>
    </location>
</feature>
<evidence type="ECO:0000313" key="3">
    <source>
        <dbReference type="Proteomes" id="UP000230233"/>
    </source>
</evidence>
<evidence type="ECO:0000256" key="1">
    <source>
        <dbReference type="SAM" id="MobiDB-lite"/>
    </source>
</evidence>
<dbReference type="EMBL" id="PDUG01000006">
    <property type="protein sequence ID" value="PIC17472.1"/>
    <property type="molecule type" value="Genomic_DNA"/>
</dbReference>
<sequence length="75" mass="8560">MIYKCSSNGFVSDLPPSPSRRPIGDHLFQVDIIIFPDKDLRHLPKNISKPFTFSTTKKIYVMPSEPLLNKKPTSE</sequence>
<proteinExistence type="predicted"/>
<evidence type="ECO:0000313" key="2">
    <source>
        <dbReference type="EMBL" id="PIC17472.1"/>
    </source>
</evidence>
<protein>
    <submittedName>
        <fullName evidence="2">Uncharacterized protein</fullName>
    </submittedName>
</protein>
<accession>A0A2G5SR88</accession>
<gene>
    <name evidence="2" type="primary">Cnig_chr_X.g23702</name>
    <name evidence="2" type="ORF">B9Z55_023702</name>
</gene>
<keyword evidence="3" id="KW-1185">Reference proteome</keyword>
<reference evidence="3" key="1">
    <citation type="submission" date="2017-10" db="EMBL/GenBank/DDBJ databases">
        <title>Rapid genome shrinkage in a self-fertile nematode reveals novel sperm competition proteins.</title>
        <authorList>
            <person name="Yin D."/>
            <person name="Schwarz E.M."/>
            <person name="Thomas C.G."/>
            <person name="Felde R.L."/>
            <person name="Korf I.F."/>
            <person name="Cutter A.D."/>
            <person name="Schartner C.M."/>
            <person name="Ralston E.J."/>
            <person name="Meyer B.J."/>
            <person name="Haag E.S."/>
        </authorList>
    </citation>
    <scope>NUCLEOTIDE SEQUENCE [LARGE SCALE GENOMIC DNA]</scope>
    <source>
        <strain evidence="3">JU1422</strain>
    </source>
</reference>
<organism evidence="2 3">
    <name type="scientific">Caenorhabditis nigoni</name>
    <dbReference type="NCBI Taxonomy" id="1611254"/>
    <lineage>
        <taxon>Eukaryota</taxon>
        <taxon>Metazoa</taxon>
        <taxon>Ecdysozoa</taxon>
        <taxon>Nematoda</taxon>
        <taxon>Chromadorea</taxon>
        <taxon>Rhabditida</taxon>
        <taxon>Rhabditina</taxon>
        <taxon>Rhabditomorpha</taxon>
        <taxon>Rhabditoidea</taxon>
        <taxon>Rhabditidae</taxon>
        <taxon>Peloderinae</taxon>
        <taxon>Caenorhabditis</taxon>
    </lineage>
</organism>
<comment type="caution">
    <text evidence="2">The sequence shown here is derived from an EMBL/GenBank/DDBJ whole genome shotgun (WGS) entry which is preliminary data.</text>
</comment>
<name>A0A2G5SR88_9PELO</name>
<dbReference type="Proteomes" id="UP000230233">
    <property type="component" value="Chromosome X"/>
</dbReference>
<dbReference type="AlphaFoldDB" id="A0A2G5SR88"/>